<organism evidence="2 3">
    <name type="scientific">Oncorhynchus mykiss</name>
    <name type="common">Rainbow trout</name>
    <name type="synonym">Salmo gairdneri</name>
    <dbReference type="NCBI Taxonomy" id="8022"/>
    <lineage>
        <taxon>Eukaryota</taxon>
        <taxon>Metazoa</taxon>
        <taxon>Chordata</taxon>
        <taxon>Craniata</taxon>
        <taxon>Vertebrata</taxon>
        <taxon>Euteleostomi</taxon>
        <taxon>Actinopterygii</taxon>
        <taxon>Neopterygii</taxon>
        <taxon>Teleostei</taxon>
        <taxon>Protacanthopterygii</taxon>
        <taxon>Salmoniformes</taxon>
        <taxon>Salmonidae</taxon>
        <taxon>Salmoninae</taxon>
        <taxon>Oncorhynchus</taxon>
    </lineage>
</organism>
<name>A0A060WVK8_ONCMY</name>
<feature type="domain" description="RIIa" evidence="1">
    <location>
        <begin position="11"/>
        <end position="48"/>
    </location>
</feature>
<dbReference type="GO" id="GO:0005737">
    <property type="term" value="C:cytoplasm"/>
    <property type="evidence" value="ECO:0007669"/>
    <property type="project" value="TreeGrafter"/>
</dbReference>
<reference evidence="2" key="2">
    <citation type="submission" date="2014-03" db="EMBL/GenBank/DDBJ databases">
        <authorList>
            <person name="Genoscope - CEA"/>
        </authorList>
    </citation>
    <scope>NUCLEOTIDE SEQUENCE</scope>
</reference>
<reference evidence="2" key="1">
    <citation type="journal article" date="2014" name="Nat. Commun.">
        <title>The rainbow trout genome provides novel insights into evolution after whole-genome duplication in vertebrates.</title>
        <authorList>
            <person name="Berthelot C."/>
            <person name="Brunet F."/>
            <person name="Chalopin D."/>
            <person name="Juanchich A."/>
            <person name="Bernard M."/>
            <person name="Noel B."/>
            <person name="Bento P."/>
            <person name="Da Silva C."/>
            <person name="Labadie K."/>
            <person name="Alberti A."/>
            <person name="Aury J.M."/>
            <person name="Louis A."/>
            <person name="Dehais P."/>
            <person name="Bardou P."/>
            <person name="Montfort J."/>
            <person name="Klopp C."/>
            <person name="Cabau C."/>
            <person name="Gaspin C."/>
            <person name="Thorgaard G.H."/>
            <person name="Boussaha M."/>
            <person name="Quillet E."/>
            <person name="Guyomard R."/>
            <person name="Galiana D."/>
            <person name="Bobe J."/>
            <person name="Volff J.N."/>
            <person name="Genet C."/>
            <person name="Wincker P."/>
            <person name="Jaillon O."/>
            <person name="Roest Crollius H."/>
            <person name="Guiguen Y."/>
        </authorList>
    </citation>
    <scope>NUCLEOTIDE SEQUENCE [LARGE SCALE GENOMIC DNA]</scope>
</reference>
<dbReference type="GO" id="GO:0005509">
    <property type="term" value="F:calcium ion binding"/>
    <property type="evidence" value="ECO:0007669"/>
    <property type="project" value="InterPro"/>
</dbReference>
<dbReference type="EMBL" id="FR904766">
    <property type="protein sequence ID" value="CDQ71403.1"/>
    <property type="molecule type" value="Genomic_DNA"/>
</dbReference>
<dbReference type="PaxDb" id="8022-A0A060WVK8"/>
<dbReference type="InterPro" id="IPR038848">
    <property type="entry name" value="CABYR"/>
</dbReference>
<protein>
    <recommendedName>
        <fullName evidence="1">RIIa domain-containing protein</fullName>
    </recommendedName>
</protein>
<accession>A0A060WVK8</accession>
<dbReference type="Gene3D" id="1.20.890.10">
    <property type="entry name" value="cAMP-dependent protein kinase regulatory subunit, dimerization-anchoring domain"/>
    <property type="match status" value="1"/>
</dbReference>
<evidence type="ECO:0000313" key="2">
    <source>
        <dbReference type="EMBL" id="CDQ71403.1"/>
    </source>
</evidence>
<dbReference type="InterPro" id="IPR047579">
    <property type="entry name" value="DD_CABYR_SP17"/>
</dbReference>
<dbReference type="GO" id="GO:0035686">
    <property type="term" value="C:sperm fibrous sheath"/>
    <property type="evidence" value="ECO:0007669"/>
    <property type="project" value="TreeGrafter"/>
</dbReference>
<dbReference type="PANTHER" id="PTHR15494">
    <property type="entry name" value="CALCIUM-BINDING TYROSINE PHOSPHORYLATION-REGULATED PROTEIN"/>
    <property type="match status" value="1"/>
</dbReference>
<evidence type="ECO:0000313" key="3">
    <source>
        <dbReference type="Proteomes" id="UP000193380"/>
    </source>
</evidence>
<evidence type="ECO:0000259" key="1">
    <source>
        <dbReference type="SMART" id="SM00394"/>
    </source>
</evidence>
<dbReference type="CDD" id="cd12100">
    <property type="entry name" value="DD_CABYR_SP17"/>
    <property type="match status" value="1"/>
</dbReference>
<dbReference type="GO" id="GO:0048240">
    <property type="term" value="P:sperm capacitation"/>
    <property type="evidence" value="ECO:0007669"/>
    <property type="project" value="InterPro"/>
</dbReference>
<dbReference type="InterPro" id="IPR003117">
    <property type="entry name" value="cAMP_dep_PK_reg_su_I/II_a/b"/>
</dbReference>
<sequence>MSYRYSAKVPPGLMTLLEGLSRSVVKRRPESISQFATFYFAELLHFRTENPTLAINDLVREFNTTKVPKFPSHGIGAVIAPLAVQNESATAVSPGGQYVQPFGIYPPDRIFQTLPIIPGVEEQDAEQPWVHGQNILYTGTTLPGLSGCKEAAEATSLPSQYLNDSGLQRSMQAVTTNVSPHPISADQAEDLVVFRRKSRNDCMTATCDINSAAPDRCRQTKSAFLERVPLSEIYHISNAVLIRTPSVPCEYMIVVQSDKVPKTMVFQRVSSVSKTMRNTRTAAACGDDATGAPGNTQPDCTPCFTPATAPSQVVKDQPDTQLVMPLALTEDTQLSGDGNRDLLTQPGWNPLSPGDNSVYKHMDTNIALPDPNAYNPYINEMIVDQMNWVNEDVSTMVSDDIIAPGIMGPVNSALQDGCFPSAIPDVNGYNPYMNEMILDQINGVNFGVLSKVSDEMTGVNVMGPPISAPLETKDTSVVNIPVCQPILAPQEASAPSLVYPPTSAQETCAPSLVYPPTSAQETCAPSLVYPPTSTQETCAPSLVYPPTSAQETCASSLVYPPTPQVTIGATFMPPSVSPAGERSVPSLVYPPISAGQGGNIPSLVLPPIYIAQPIGAHPLLSTPIVPPVAGPRAVTLPHPYVPAPQKTTATLLYPSILAQEETRPPSLPLPQAIVAHLHQCTGQNAEAFHVNEENRRTPYVIPLVYQSIMGVPQMYVQPQQHQFIPSWSREALQFFFVTNIL</sequence>
<dbReference type="SUPFAM" id="SSF47391">
    <property type="entry name" value="Dimerization-anchoring domain of cAMP-dependent PK regulatory subunit"/>
    <property type="match status" value="1"/>
</dbReference>
<dbReference type="Pfam" id="PF02197">
    <property type="entry name" value="RIIa"/>
    <property type="match status" value="1"/>
</dbReference>
<dbReference type="SMART" id="SM00394">
    <property type="entry name" value="RIIa"/>
    <property type="match status" value="1"/>
</dbReference>
<dbReference type="Proteomes" id="UP000193380">
    <property type="component" value="Unassembled WGS sequence"/>
</dbReference>
<gene>
    <name evidence="2" type="ORF">GSONMT00042729001</name>
</gene>
<dbReference type="PANTHER" id="PTHR15494:SF0">
    <property type="entry name" value="CALCIUM-BINDING TYROSINE PHOSPHORYLATION-REGULATED PROTEIN"/>
    <property type="match status" value="1"/>
</dbReference>
<dbReference type="AlphaFoldDB" id="A0A060WVK8"/>
<dbReference type="STRING" id="8022.A0A060WVK8"/>
<proteinExistence type="predicted"/>